<evidence type="ECO:0000256" key="1">
    <source>
        <dbReference type="ARBA" id="ARBA00022722"/>
    </source>
</evidence>
<dbReference type="CDD" id="cd17933">
    <property type="entry name" value="DEXSc_RecD-like"/>
    <property type="match status" value="1"/>
</dbReference>
<dbReference type="Pfam" id="PF21185">
    <property type="entry name" value="RecD_N"/>
    <property type="match status" value="1"/>
</dbReference>
<dbReference type="NCBIfam" id="TIGR01447">
    <property type="entry name" value="recD"/>
    <property type="match status" value="1"/>
</dbReference>
<evidence type="ECO:0000256" key="7">
    <source>
        <dbReference type="ARBA" id="ARBA00022840"/>
    </source>
</evidence>
<dbReference type="GO" id="GO:0000724">
    <property type="term" value="P:double-strand break repair via homologous recombination"/>
    <property type="evidence" value="ECO:0007669"/>
    <property type="project" value="UniProtKB-UniRule"/>
</dbReference>
<dbReference type="InterPro" id="IPR049550">
    <property type="entry name" value="RecD_N"/>
</dbReference>
<keyword evidence="2 11" id="KW-0547">Nucleotide-binding</keyword>
<dbReference type="PANTHER" id="PTHR43788:SF6">
    <property type="entry name" value="DNA HELICASE B"/>
    <property type="match status" value="1"/>
</dbReference>
<keyword evidence="7 11" id="KW-0067">ATP-binding</keyword>
<protein>
    <recommendedName>
        <fullName evidence="11">RecBCD enzyme subunit RecD</fullName>
        <ecNumber evidence="11">5.6.2.3</ecNumber>
    </recommendedName>
    <alternativeName>
        <fullName evidence="11">DNA 5'-3' helicase subunit RecD</fullName>
    </alternativeName>
    <alternativeName>
        <fullName evidence="11">Exonuclease V subunit RecD</fullName>
        <shortName evidence="11">ExoV subunit RecD</shortName>
    </alternativeName>
    <alternativeName>
        <fullName evidence="11">Helicase/nuclease RecBCD subunit RecD</fullName>
    </alternativeName>
</protein>
<dbReference type="OrthoDB" id="9803432at2"/>
<dbReference type="GO" id="GO:0009338">
    <property type="term" value="C:exodeoxyribonuclease V complex"/>
    <property type="evidence" value="ECO:0007669"/>
    <property type="project" value="InterPro"/>
</dbReference>
<dbReference type="Gene3D" id="3.40.50.300">
    <property type="entry name" value="P-loop containing nucleotide triphosphate hydrolases"/>
    <property type="match status" value="3"/>
</dbReference>
<keyword evidence="5 11" id="KW-0347">Helicase</keyword>
<dbReference type="InterPro" id="IPR027785">
    <property type="entry name" value="UvrD-like_helicase_C"/>
</dbReference>
<keyword evidence="8 11" id="KW-0238">DNA-binding</keyword>
<keyword evidence="3 11" id="KW-0227">DNA damage</keyword>
<dbReference type="Gene3D" id="1.10.10.1020">
    <property type="entry name" value="RecBCD complex, subunit RecD, N-terminal domain"/>
    <property type="match status" value="1"/>
</dbReference>
<dbReference type="GO" id="GO:0016887">
    <property type="term" value="F:ATP hydrolysis activity"/>
    <property type="evidence" value="ECO:0007669"/>
    <property type="project" value="RHEA"/>
</dbReference>
<evidence type="ECO:0000313" key="14">
    <source>
        <dbReference type="EMBL" id="GEA51122.1"/>
    </source>
</evidence>
<keyword evidence="10 11" id="KW-0413">Isomerase</keyword>
<keyword evidence="4 11" id="KW-0378">Hydrolase</keyword>
<dbReference type="GO" id="GO:0005524">
    <property type="term" value="F:ATP binding"/>
    <property type="evidence" value="ECO:0007669"/>
    <property type="project" value="UniProtKB-UniRule"/>
</dbReference>
<dbReference type="EMBL" id="BJLF01000008">
    <property type="protein sequence ID" value="GEA51122.1"/>
    <property type="molecule type" value="Genomic_DNA"/>
</dbReference>
<feature type="binding site" evidence="11">
    <location>
        <begin position="275"/>
        <end position="282"/>
    </location>
    <ligand>
        <name>ATP</name>
        <dbReference type="ChEBI" id="CHEBI:30616"/>
    </ligand>
</feature>
<gene>
    <name evidence="11 14" type="primary">recD</name>
    <name evidence="14" type="ORF">VIN01S_19260</name>
</gene>
<dbReference type="Proteomes" id="UP000318717">
    <property type="component" value="Unassembled WGS sequence"/>
</dbReference>
<dbReference type="HAMAP" id="MF_01487">
    <property type="entry name" value="RecD"/>
    <property type="match status" value="1"/>
</dbReference>
<evidence type="ECO:0000256" key="2">
    <source>
        <dbReference type="ARBA" id="ARBA00022741"/>
    </source>
</evidence>
<evidence type="ECO:0000259" key="13">
    <source>
        <dbReference type="Pfam" id="PF21185"/>
    </source>
</evidence>
<evidence type="ECO:0000256" key="4">
    <source>
        <dbReference type="ARBA" id="ARBA00022801"/>
    </source>
</evidence>
<comment type="catalytic activity">
    <reaction evidence="11">
        <text>ATP + H2O = ADP + phosphate + H(+)</text>
        <dbReference type="Rhea" id="RHEA:13065"/>
        <dbReference type="ChEBI" id="CHEBI:15377"/>
        <dbReference type="ChEBI" id="CHEBI:15378"/>
        <dbReference type="ChEBI" id="CHEBI:30616"/>
        <dbReference type="ChEBI" id="CHEBI:43474"/>
        <dbReference type="ChEBI" id="CHEBI:456216"/>
        <dbReference type="EC" id="5.6.2.3"/>
    </reaction>
</comment>
<dbReference type="CDD" id="cd18809">
    <property type="entry name" value="SF1_C_RecD"/>
    <property type="match status" value="1"/>
</dbReference>
<name>A0A4Y3HWP8_9VIBR</name>
<comment type="caution">
    <text evidence="14">The sequence shown here is derived from an EMBL/GenBank/DDBJ whole genome shotgun (WGS) entry which is preliminary data.</text>
</comment>
<dbReference type="InterPro" id="IPR050534">
    <property type="entry name" value="Coronavir_polyprotein_1ab"/>
</dbReference>
<dbReference type="GO" id="GO:0003677">
    <property type="term" value="F:DNA binding"/>
    <property type="evidence" value="ECO:0007669"/>
    <property type="project" value="UniProtKB-UniRule"/>
</dbReference>
<feature type="domain" description="UvrD-like helicase C-terminal" evidence="12">
    <location>
        <begin position="644"/>
        <end position="690"/>
    </location>
</feature>
<dbReference type="Pfam" id="PF13245">
    <property type="entry name" value="AAA_19"/>
    <property type="match status" value="1"/>
</dbReference>
<dbReference type="InterPro" id="IPR006344">
    <property type="entry name" value="RecD"/>
</dbReference>
<reference evidence="14 15" key="1">
    <citation type="submission" date="2019-06" db="EMBL/GenBank/DDBJ databases">
        <title>Whole genome shotgun sequence of Vibrio inusitatus NBRC 102082.</title>
        <authorList>
            <person name="Hosoyama A."/>
            <person name="Uohara A."/>
            <person name="Ohji S."/>
            <person name="Ichikawa N."/>
        </authorList>
    </citation>
    <scope>NUCLEOTIDE SEQUENCE [LARGE SCALE GENOMIC DNA]</scope>
    <source>
        <strain evidence="14 15">NBRC 102082</strain>
    </source>
</reference>
<dbReference type="PANTHER" id="PTHR43788">
    <property type="entry name" value="DNA2/NAM7 HELICASE FAMILY MEMBER"/>
    <property type="match status" value="1"/>
</dbReference>
<sequence>MEMTSENLPETLNINDIAPQQLTHYRQKSWLEWLEVMASVGMIRDIDFQLAKFFAKQEKGASAQRIAVMACAVSYELSKGNSCLPIADNWSPLKALGVSQLQPLFAPDLLQCDWIGELKSSSLVAHDFQDAMRLPLVFEFGSLYLQKYWHFEGALAQKILEYAEPITMEASRLSTLRLQLDQLFSWQLNYLFSEIQGLKKNNVSTAIIQRAICESLDVVDVEGIAIDKVVAIATQARNINDLEVLKEYIPLSACLNHQKVAAATALTRRFCVISGGPGTGKTTTVSKLLAALVSSSDSEITIKLAAPTGKAAARLTESIGQAIDSLPVSPEIKERIPTSASTLHRLLGAIPNRTEFKHNSHNPLHLDLLILDEASMVDLPMMYKLLSALPAHARLILLGDRDQLSSVEAGAVLGDICQLGGQGYGVAHRELLNKLTGYQLPPFIHTGTAISDSLCVLQKSFRFHSRSGVGKLARAINSGSSKEAEQVFLAGFEDIEHLEVSAESYQQLINTLVGRYQEYLSLRYENNGEMTMPSFARRVLQSFANTRLLCAVREGEFGVEGTNTNIERALARKSLIPVERETWYIGRPVMVTSNDHGQQLYNGDIGICLLDESLEEPRLKVYFELPDGTVKGVLPSRVPPHETAYSMTIHKSQGSEFSHTLLLLPKTPTPVLTRELYYTGVTRAKHHLSVYADKAIMQRAIKQKTARSSHLSQRLVTDG</sequence>
<evidence type="ECO:0000313" key="15">
    <source>
        <dbReference type="Proteomes" id="UP000318717"/>
    </source>
</evidence>
<feature type="domain" description="RecBCD enzyme subunit RecD N-terminal" evidence="13">
    <location>
        <begin position="41"/>
        <end position="144"/>
    </location>
</feature>
<evidence type="ECO:0000256" key="11">
    <source>
        <dbReference type="HAMAP-Rule" id="MF_01487"/>
    </source>
</evidence>
<dbReference type="FunFam" id="3.40.50.300:FF:000912">
    <property type="entry name" value="RecBCD enzyme subunit RecD"/>
    <property type="match status" value="1"/>
</dbReference>
<dbReference type="SUPFAM" id="SSF52540">
    <property type="entry name" value="P-loop containing nucleoside triphosphate hydrolases"/>
    <property type="match status" value="2"/>
</dbReference>
<dbReference type="Pfam" id="PF13538">
    <property type="entry name" value="UvrD_C_2"/>
    <property type="match status" value="1"/>
</dbReference>
<keyword evidence="1 11" id="KW-0540">Nuclease</keyword>
<dbReference type="GO" id="GO:0008854">
    <property type="term" value="F:exodeoxyribonuclease V activity"/>
    <property type="evidence" value="ECO:0007669"/>
    <property type="project" value="InterPro"/>
</dbReference>
<organism evidence="14 15">
    <name type="scientific">Vibrio inusitatus NBRC 102082</name>
    <dbReference type="NCBI Taxonomy" id="1219070"/>
    <lineage>
        <taxon>Bacteria</taxon>
        <taxon>Pseudomonadati</taxon>
        <taxon>Pseudomonadota</taxon>
        <taxon>Gammaproteobacteria</taxon>
        <taxon>Vibrionales</taxon>
        <taxon>Vibrionaceae</taxon>
        <taxon>Vibrio</taxon>
    </lineage>
</organism>
<dbReference type="InterPro" id="IPR027417">
    <property type="entry name" value="P-loop_NTPase"/>
</dbReference>
<keyword evidence="9 11" id="KW-0234">DNA repair</keyword>
<dbReference type="EC" id="5.6.2.3" evidence="11"/>
<evidence type="ECO:0000256" key="10">
    <source>
        <dbReference type="ARBA" id="ARBA00023235"/>
    </source>
</evidence>
<keyword evidence="15" id="KW-1185">Reference proteome</keyword>
<comment type="subunit">
    <text evidence="11">Heterotrimer of RecB, RecC and RecD. All subunits contribute to DNA-binding.</text>
</comment>
<comment type="function">
    <text evidence="11">A helicase/nuclease that prepares dsDNA breaks (DSB) for recombinational DNA repair. Binds to DSBs and unwinds DNA via a highly rapid and processive ATP-dependent bidirectional helicase activity. Unwinds dsDNA until it encounters a Chi (crossover hotspot instigator) sequence from the 3' direction. Cuts ssDNA a few nucleotides 3' to the Chi site. The properties and activities of the enzyme are changed at Chi. The Chi-altered holoenzyme produces a long 3'-ssDNA overhang and facilitates RecA-binding to the ssDNA for homologous DNA recombination and repair. Holoenzyme degrades any linearized DNA that is unable to undergo homologous recombination. In the holoenzyme this subunit has ssDNA-dependent ATPase and 5'-3' helicase activity. When added to pre-assembled RecBC greatly stimulates nuclease activity and augments holoenzyme processivity. Negatively regulates the RecA-loading ability of RecBCD.</text>
</comment>
<dbReference type="InterPro" id="IPR041851">
    <property type="entry name" value="RecD_N_sf"/>
</dbReference>
<comment type="miscellaneous">
    <text evidence="11">In the RecBCD complex, RecB has a slow 3'-5' helicase, an exonuclease activity and loads RecA onto ssDNA, RecD has a fast 5'-3' helicase activity, while RecC stimulates the ATPase and processivity of the RecB helicase and contributes to recognition of the Chi site.</text>
</comment>
<proteinExistence type="inferred from homology"/>
<evidence type="ECO:0000259" key="12">
    <source>
        <dbReference type="Pfam" id="PF13538"/>
    </source>
</evidence>
<evidence type="ECO:0000256" key="3">
    <source>
        <dbReference type="ARBA" id="ARBA00022763"/>
    </source>
</evidence>
<evidence type="ECO:0000256" key="5">
    <source>
        <dbReference type="ARBA" id="ARBA00022806"/>
    </source>
</evidence>
<evidence type="ECO:0000256" key="9">
    <source>
        <dbReference type="ARBA" id="ARBA00023204"/>
    </source>
</evidence>
<evidence type="ECO:0000256" key="6">
    <source>
        <dbReference type="ARBA" id="ARBA00022839"/>
    </source>
</evidence>
<comment type="similarity">
    <text evidence="11">Belongs to the RecD family.</text>
</comment>
<dbReference type="GO" id="GO:0017116">
    <property type="term" value="F:single-stranded DNA helicase activity"/>
    <property type="evidence" value="ECO:0007669"/>
    <property type="project" value="TreeGrafter"/>
</dbReference>
<keyword evidence="6 11" id="KW-0269">Exonuclease</keyword>
<accession>A0A4Y3HWP8</accession>
<dbReference type="AlphaFoldDB" id="A0A4Y3HWP8"/>
<dbReference type="RefSeq" id="WP_141345449.1">
    <property type="nucleotide sequence ID" value="NZ_BJLF01000008.1"/>
</dbReference>
<dbReference type="GO" id="GO:0043139">
    <property type="term" value="F:5'-3' DNA helicase activity"/>
    <property type="evidence" value="ECO:0007669"/>
    <property type="project" value="UniProtKB-UniRule"/>
</dbReference>
<evidence type="ECO:0000256" key="8">
    <source>
        <dbReference type="ARBA" id="ARBA00023125"/>
    </source>
</evidence>